<keyword evidence="2" id="KW-1185">Reference proteome</keyword>
<comment type="caution">
    <text evidence="1">The sequence shown here is derived from an EMBL/GenBank/DDBJ whole genome shotgun (WGS) entry which is preliminary data.</text>
</comment>
<sequence length="218" mass="24873">MTNNLVIHSNLTLGPKGPSVSTTPNGKKRPVYLQQSILDKACGPHCVYMALLIFKLLSRTQLMTMAEGDDETHIMFDSWLMAQDYWLHCTPLRGLVRIFAPFKDQLKFSSIQGSNKDSIRFLLDQHTPETLFIANIVNWRAHLDHWVLIIGVETSECGEMNKLYVLDPLIPPEHGNLHSSIVHRKSVSSNRYEFQDKSWTITINEVLAIHKKQIALPI</sequence>
<evidence type="ECO:0008006" key="3">
    <source>
        <dbReference type="Google" id="ProtNLM"/>
    </source>
</evidence>
<evidence type="ECO:0000313" key="1">
    <source>
        <dbReference type="EMBL" id="MCB5195688.1"/>
    </source>
</evidence>
<dbReference type="EMBL" id="JAJAWG010000002">
    <property type="protein sequence ID" value="MCB5195688.1"/>
    <property type="molecule type" value="Genomic_DNA"/>
</dbReference>
<gene>
    <name evidence="1" type="ORF">LG219_05225</name>
</gene>
<dbReference type="Proteomes" id="UP001198034">
    <property type="component" value="Unassembled WGS sequence"/>
</dbReference>
<dbReference type="RefSeq" id="WP_226763478.1">
    <property type="nucleotide sequence ID" value="NZ_JAJAWG010000002.1"/>
</dbReference>
<organism evidence="1 2">
    <name type="scientific">Deefgea salmonis</name>
    <dbReference type="NCBI Taxonomy" id="2875502"/>
    <lineage>
        <taxon>Bacteria</taxon>
        <taxon>Pseudomonadati</taxon>
        <taxon>Pseudomonadota</taxon>
        <taxon>Betaproteobacteria</taxon>
        <taxon>Neisseriales</taxon>
        <taxon>Chitinibacteraceae</taxon>
        <taxon>Deefgea</taxon>
    </lineage>
</organism>
<evidence type="ECO:0000313" key="2">
    <source>
        <dbReference type="Proteomes" id="UP001198034"/>
    </source>
</evidence>
<name>A0ABS8BIZ4_9NEIS</name>
<accession>A0ABS8BIZ4</accession>
<reference evidence="1 2" key="1">
    <citation type="submission" date="2021-10" db="EMBL/GenBank/DDBJ databases">
        <authorList>
            <person name="Chen M."/>
        </authorList>
    </citation>
    <scope>NUCLEOTIDE SEQUENCE [LARGE SCALE GENOMIC DNA]</scope>
    <source>
        <strain evidence="1 2">H3-26</strain>
    </source>
</reference>
<protein>
    <recommendedName>
        <fullName evidence="3">Peptidase C39 domain-containing protein</fullName>
    </recommendedName>
</protein>
<proteinExistence type="predicted"/>